<keyword evidence="3" id="KW-0808">Transferase</keyword>
<dbReference type="SUPFAM" id="SSF55874">
    <property type="entry name" value="ATPase domain of HSP90 chaperone/DNA topoisomerase II/histidine kinase"/>
    <property type="match status" value="1"/>
</dbReference>
<dbReference type="InterPro" id="IPR050267">
    <property type="entry name" value="Anti-sigma-factor_SerPK"/>
</dbReference>
<dbReference type="PANTHER" id="PTHR35526">
    <property type="entry name" value="ANTI-SIGMA-F FACTOR RSBW-RELATED"/>
    <property type="match status" value="1"/>
</dbReference>
<dbReference type="SMART" id="SM00387">
    <property type="entry name" value="HATPase_c"/>
    <property type="match status" value="1"/>
</dbReference>
<evidence type="ECO:0000256" key="1">
    <source>
        <dbReference type="ARBA" id="ARBA00022527"/>
    </source>
</evidence>
<keyword evidence="3" id="KW-0418">Kinase</keyword>
<evidence type="ECO:0000313" key="4">
    <source>
        <dbReference type="Proteomes" id="UP000241639"/>
    </source>
</evidence>
<keyword evidence="1" id="KW-0723">Serine/threonine-protein kinase</keyword>
<evidence type="ECO:0000313" key="3">
    <source>
        <dbReference type="EMBL" id="PTM56444.1"/>
    </source>
</evidence>
<accession>A0A2T4Z3H9</accession>
<proteinExistence type="predicted"/>
<organism evidence="3 4">
    <name type="scientific">Desmospora activa DSM 45169</name>
    <dbReference type="NCBI Taxonomy" id="1121389"/>
    <lineage>
        <taxon>Bacteria</taxon>
        <taxon>Bacillati</taxon>
        <taxon>Bacillota</taxon>
        <taxon>Bacilli</taxon>
        <taxon>Bacillales</taxon>
        <taxon>Thermoactinomycetaceae</taxon>
        <taxon>Desmospora</taxon>
    </lineage>
</organism>
<gene>
    <name evidence="3" type="ORF">C8J48_2766</name>
</gene>
<evidence type="ECO:0000259" key="2">
    <source>
        <dbReference type="SMART" id="SM00387"/>
    </source>
</evidence>
<dbReference type="AlphaFoldDB" id="A0A2T4Z3H9"/>
<dbReference type="GO" id="GO:0004674">
    <property type="term" value="F:protein serine/threonine kinase activity"/>
    <property type="evidence" value="ECO:0007669"/>
    <property type="project" value="UniProtKB-KW"/>
</dbReference>
<protein>
    <submittedName>
        <fullName evidence="3">Serine/threonine-protein kinase RsbT</fullName>
    </submittedName>
</protein>
<dbReference type="EMBL" id="PZZP01000002">
    <property type="protein sequence ID" value="PTM56444.1"/>
    <property type="molecule type" value="Genomic_DNA"/>
</dbReference>
<keyword evidence="4" id="KW-1185">Reference proteome</keyword>
<dbReference type="InterPro" id="IPR036890">
    <property type="entry name" value="HATPase_C_sf"/>
</dbReference>
<dbReference type="OrthoDB" id="9799195at2"/>
<reference evidence="3 4" key="1">
    <citation type="submission" date="2018-04" db="EMBL/GenBank/DDBJ databases">
        <title>Genomic Encyclopedia of Archaeal and Bacterial Type Strains, Phase II (KMG-II): from individual species to whole genera.</title>
        <authorList>
            <person name="Goeker M."/>
        </authorList>
    </citation>
    <scope>NUCLEOTIDE SEQUENCE [LARGE SCALE GENOMIC DNA]</scope>
    <source>
        <strain evidence="3 4">DSM 45169</strain>
    </source>
</reference>
<name>A0A2T4Z3H9_9BACL</name>
<dbReference type="Proteomes" id="UP000241639">
    <property type="component" value="Unassembled WGS sequence"/>
</dbReference>
<dbReference type="InterPro" id="IPR003594">
    <property type="entry name" value="HATPase_dom"/>
</dbReference>
<dbReference type="RefSeq" id="WP_107727787.1">
    <property type="nucleotide sequence ID" value="NZ_PZZP01000002.1"/>
</dbReference>
<sequence length="141" mass="15843">MIKCFPVKHEGDVVDIRSHVREMAKKHGFDDLDQVRIVQSVSELAQNVVEHAEEGIVQVSLVEKEEKGGIQIEVQDFGPGIADLETILRSTEAPAVVEGYGLKQVRDLMDDFSIRVLEGKGTWIKVTKWLEEERKTSGDPM</sequence>
<dbReference type="Gene3D" id="3.30.565.10">
    <property type="entry name" value="Histidine kinase-like ATPase, C-terminal domain"/>
    <property type="match status" value="1"/>
</dbReference>
<comment type="caution">
    <text evidence="3">The sequence shown here is derived from an EMBL/GenBank/DDBJ whole genome shotgun (WGS) entry which is preliminary data.</text>
</comment>
<feature type="domain" description="Histidine kinase/HSP90-like ATPase" evidence="2">
    <location>
        <begin position="32"/>
        <end position="132"/>
    </location>
</feature>
<dbReference type="Pfam" id="PF13581">
    <property type="entry name" value="HATPase_c_2"/>
    <property type="match status" value="1"/>
</dbReference>
<dbReference type="PANTHER" id="PTHR35526:SF3">
    <property type="entry name" value="ANTI-SIGMA-F FACTOR RSBW"/>
    <property type="match status" value="1"/>
</dbReference>